<feature type="non-terminal residue" evidence="2">
    <location>
        <position position="1"/>
    </location>
</feature>
<sequence>NVLELKVCDEDGLLGDDLLCAVLFDIAHLQPGETVSKHFELNEQARYSRKGYLKWSIGGKRLTFTVKGSYENTQDIVLDSHARCVPPGPIMFNYAKYCCPQMEVVSTKKRSFCVSNCHP</sequence>
<reference evidence="2 3" key="1">
    <citation type="journal article" date="2022" name="Gigascience">
        <title>A chromosome-level genome assembly and annotation of the desert horned lizard, Phrynosoma platyrhinos, provides insight into chromosomal rearrangements among reptiles.</title>
        <authorList>
            <person name="Koochekian N."/>
            <person name="Ascanio A."/>
            <person name="Farleigh K."/>
            <person name="Card D.C."/>
            <person name="Schield D.R."/>
            <person name="Castoe T.A."/>
            <person name="Jezkova T."/>
        </authorList>
    </citation>
    <scope>NUCLEOTIDE SEQUENCE [LARGE SCALE GENOMIC DNA]</scope>
    <source>
        <strain evidence="2">NK-2021</strain>
    </source>
</reference>
<evidence type="ECO:0000259" key="1">
    <source>
        <dbReference type="Pfam" id="PF18695"/>
    </source>
</evidence>
<organism evidence="2 3">
    <name type="scientific">Phrynosoma platyrhinos</name>
    <name type="common">Desert horned lizard</name>
    <dbReference type="NCBI Taxonomy" id="52577"/>
    <lineage>
        <taxon>Eukaryota</taxon>
        <taxon>Metazoa</taxon>
        <taxon>Chordata</taxon>
        <taxon>Craniata</taxon>
        <taxon>Vertebrata</taxon>
        <taxon>Euteleostomi</taxon>
        <taxon>Lepidosauria</taxon>
        <taxon>Squamata</taxon>
        <taxon>Bifurcata</taxon>
        <taxon>Unidentata</taxon>
        <taxon>Episquamata</taxon>
        <taxon>Toxicofera</taxon>
        <taxon>Iguania</taxon>
        <taxon>Phrynosomatidae</taxon>
        <taxon>Phrynosomatinae</taxon>
        <taxon>Phrynosoma</taxon>
    </lineage>
</organism>
<keyword evidence="3" id="KW-1185">Reference proteome</keyword>
<dbReference type="EMBL" id="JAIPUX010003289">
    <property type="protein sequence ID" value="KAH0620648.1"/>
    <property type="molecule type" value="Genomic_DNA"/>
</dbReference>
<proteinExistence type="predicted"/>
<dbReference type="InterPro" id="IPR040723">
    <property type="entry name" value="cPLA2_C2"/>
</dbReference>
<accession>A0ABQ7SU86</accession>
<dbReference type="Proteomes" id="UP000826234">
    <property type="component" value="Unassembled WGS sequence"/>
</dbReference>
<gene>
    <name evidence="2" type="ORF">JD844_021314</name>
</gene>
<comment type="caution">
    <text evidence="2">The sequence shown here is derived from an EMBL/GenBank/DDBJ whole genome shotgun (WGS) entry which is preliminary data.</text>
</comment>
<evidence type="ECO:0000313" key="3">
    <source>
        <dbReference type="Proteomes" id="UP000826234"/>
    </source>
</evidence>
<evidence type="ECO:0000313" key="2">
    <source>
        <dbReference type="EMBL" id="KAH0620648.1"/>
    </source>
</evidence>
<protein>
    <recommendedName>
        <fullName evidence="1">Cytosolic phospholipases A2 C2-domain domain-containing protein</fullName>
    </recommendedName>
</protein>
<dbReference type="Pfam" id="PF18695">
    <property type="entry name" value="cPLA2_C2"/>
    <property type="match status" value="1"/>
</dbReference>
<name>A0ABQ7SU86_PHRPL</name>
<feature type="domain" description="Cytosolic phospholipases A2 C2-domain" evidence="1">
    <location>
        <begin position="56"/>
        <end position="112"/>
    </location>
</feature>